<evidence type="ECO:0000256" key="4">
    <source>
        <dbReference type="ARBA" id="ARBA00034247"/>
    </source>
</evidence>
<evidence type="ECO:0000256" key="5">
    <source>
        <dbReference type="SAM" id="MobiDB-lite"/>
    </source>
</evidence>
<comment type="catalytic activity">
    <reaction evidence="4">
        <text>2 GTP = 3',3'-c-di-GMP + 2 diphosphate</text>
        <dbReference type="Rhea" id="RHEA:24898"/>
        <dbReference type="ChEBI" id="CHEBI:33019"/>
        <dbReference type="ChEBI" id="CHEBI:37565"/>
        <dbReference type="ChEBI" id="CHEBI:58805"/>
        <dbReference type="EC" id="2.7.7.65"/>
    </reaction>
</comment>
<sequence>MLPDPNSPGVASRLWRPAGGARRVSPSGTASGPPMSLHLPTLFLLNVYVLTLLGCLMLHVWWRSDGESTLGCSAGTLLLAGLGVLVVGLRGRGMDTLSIMLGHMLLQLASGLGWATMRIFVGRRLWWPGIAGGALLWALLCQWPYFMSTVSLRLTVATLLTILYTLLTAGELWGARRLLEVAIGPVLALLLAHALFCSGLLLLSGRHDIDWIWGGLDDGFLTWRLLEAFLFIIGMAFATLAMVRERAELRYRAVAYRDPLTDIGNRRAFTAGSEALLVRCAAEGRPATLLLCDLDHFKRLNDTHGHAMGDAALIAFGRLLALGIRQQDICGRIGGEEFACLLPGADEMAALQVAERIRRACSELLLGTEVRVSVSIGIASTAQAGYELSRLLALGDQALYRAKAKGRNRVERFAD</sequence>
<comment type="cofactor">
    <cofactor evidence="1">
        <name>Mg(2+)</name>
        <dbReference type="ChEBI" id="CHEBI:18420"/>
    </cofactor>
</comment>
<protein>
    <recommendedName>
        <fullName evidence="3">diguanylate cyclase</fullName>
        <ecNumber evidence="3">2.7.7.65</ecNumber>
    </recommendedName>
</protein>
<dbReference type="EC" id="2.7.7.65" evidence="3"/>
<dbReference type="InterPro" id="IPR043128">
    <property type="entry name" value="Rev_trsase/Diguanyl_cyclase"/>
</dbReference>
<dbReference type="AlphaFoldDB" id="A0AAQ0BZ36"/>
<feature type="transmembrane region" description="Helical" evidence="6">
    <location>
        <begin position="151"/>
        <end position="169"/>
    </location>
</feature>
<dbReference type="NCBIfam" id="TIGR00254">
    <property type="entry name" value="GGDEF"/>
    <property type="match status" value="1"/>
</dbReference>
<gene>
    <name evidence="8" type="ORF">GKQ51_16330</name>
</gene>
<evidence type="ECO:0000259" key="7">
    <source>
        <dbReference type="PROSITE" id="PS50887"/>
    </source>
</evidence>
<dbReference type="PANTHER" id="PTHR45138">
    <property type="entry name" value="REGULATORY COMPONENTS OF SENSORY TRANSDUCTION SYSTEM"/>
    <property type="match status" value="1"/>
</dbReference>
<name>A0AAQ0BZ36_9GAMM</name>
<dbReference type="Gene3D" id="3.30.70.270">
    <property type="match status" value="1"/>
</dbReference>
<feature type="transmembrane region" description="Helical" evidence="6">
    <location>
        <begin position="181"/>
        <end position="203"/>
    </location>
</feature>
<keyword evidence="6" id="KW-0812">Transmembrane</keyword>
<dbReference type="GO" id="GO:0043709">
    <property type="term" value="P:cell adhesion involved in single-species biofilm formation"/>
    <property type="evidence" value="ECO:0007669"/>
    <property type="project" value="TreeGrafter"/>
</dbReference>
<organism evidence="8 9">
    <name type="scientific">Azotobacter chroococcum</name>
    <dbReference type="NCBI Taxonomy" id="353"/>
    <lineage>
        <taxon>Bacteria</taxon>
        <taxon>Pseudomonadati</taxon>
        <taxon>Pseudomonadota</taxon>
        <taxon>Gammaproteobacteria</taxon>
        <taxon>Pseudomonadales</taxon>
        <taxon>Pseudomonadaceae</taxon>
        <taxon>Azotobacter</taxon>
    </lineage>
</organism>
<comment type="subcellular location">
    <subcellularLocation>
        <location evidence="2">Cell inner membrane</location>
    </subcellularLocation>
</comment>
<feature type="domain" description="GGDEF" evidence="7">
    <location>
        <begin position="285"/>
        <end position="415"/>
    </location>
</feature>
<dbReference type="GO" id="GO:1902201">
    <property type="term" value="P:negative regulation of bacterial-type flagellum-dependent cell motility"/>
    <property type="evidence" value="ECO:0007669"/>
    <property type="project" value="TreeGrafter"/>
</dbReference>
<feature type="transmembrane region" description="Helical" evidence="6">
    <location>
        <begin position="69"/>
        <end position="91"/>
    </location>
</feature>
<dbReference type="Proteomes" id="UP000596192">
    <property type="component" value="Chromosome"/>
</dbReference>
<dbReference type="Pfam" id="PF00990">
    <property type="entry name" value="GGDEF"/>
    <property type="match status" value="1"/>
</dbReference>
<dbReference type="InterPro" id="IPR050469">
    <property type="entry name" value="Diguanylate_Cyclase"/>
</dbReference>
<dbReference type="SUPFAM" id="SSF55073">
    <property type="entry name" value="Nucleotide cyclase"/>
    <property type="match status" value="1"/>
</dbReference>
<reference evidence="8 9" key="1">
    <citation type="submission" date="2020-12" db="EMBL/GenBank/DDBJ databases">
        <title>Genomic Analysis and Response surface optimization of nitrogen-fixing conditions for A. chroococcum strain HR1, Isolation from rhizosphere soil.</title>
        <authorList>
            <person name="Li J."/>
            <person name="Yang H."/>
            <person name="Liu H."/>
            <person name="Wang C."/>
            <person name="Tian Y."/>
            <person name="Lu X.Y."/>
        </authorList>
    </citation>
    <scope>NUCLEOTIDE SEQUENCE [LARGE SCALE GENOMIC DNA]</scope>
    <source>
        <strain evidence="8 9">HR1</strain>
    </source>
</reference>
<evidence type="ECO:0000256" key="1">
    <source>
        <dbReference type="ARBA" id="ARBA00001946"/>
    </source>
</evidence>
<dbReference type="CDD" id="cd01949">
    <property type="entry name" value="GGDEF"/>
    <property type="match status" value="1"/>
</dbReference>
<feature type="region of interest" description="Disordered" evidence="5">
    <location>
        <begin position="1"/>
        <end position="31"/>
    </location>
</feature>
<feature type="transmembrane region" description="Helical" evidence="6">
    <location>
        <begin position="125"/>
        <end position="145"/>
    </location>
</feature>
<feature type="transmembrane region" description="Helical" evidence="6">
    <location>
        <begin position="97"/>
        <end position="116"/>
    </location>
</feature>
<dbReference type="GO" id="GO:0052621">
    <property type="term" value="F:diguanylate cyclase activity"/>
    <property type="evidence" value="ECO:0007669"/>
    <property type="project" value="UniProtKB-EC"/>
</dbReference>
<dbReference type="PANTHER" id="PTHR45138:SF9">
    <property type="entry name" value="DIGUANYLATE CYCLASE DGCM-RELATED"/>
    <property type="match status" value="1"/>
</dbReference>
<evidence type="ECO:0000313" key="9">
    <source>
        <dbReference type="Proteomes" id="UP000596192"/>
    </source>
</evidence>
<accession>A0AAQ0BZ36</accession>
<keyword evidence="6" id="KW-0472">Membrane</keyword>
<dbReference type="InterPro" id="IPR000160">
    <property type="entry name" value="GGDEF_dom"/>
</dbReference>
<evidence type="ECO:0000313" key="8">
    <source>
        <dbReference type="EMBL" id="QQE87821.1"/>
    </source>
</evidence>
<dbReference type="GO" id="GO:0005886">
    <property type="term" value="C:plasma membrane"/>
    <property type="evidence" value="ECO:0007669"/>
    <property type="project" value="UniProtKB-SubCell"/>
</dbReference>
<feature type="transmembrane region" description="Helical" evidence="6">
    <location>
        <begin position="42"/>
        <end position="62"/>
    </location>
</feature>
<keyword evidence="6" id="KW-1133">Transmembrane helix</keyword>
<dbReference type="FunFam" id="3.30.70.270:FF:000001">
    <property type="entry name" value="Diguanylate cyclase domain protein"/>
    <property type="match status" value="1"/>
</dbReference>
<dbReference type="SMART" id="SM00267">
    <property type="entry name" value="GGDEF"/>
    <property type="match status" value="1"/>
</dbReference>
<proteinExistence type="predicted"/>
<feature type="transmembrane region" description="Helical" evidence="6">
    <location>
        <begin position="223"/>
        <end position="243"/>
    </location>
</feature>
<dbReference type="EMBL" id="CP066310">
    <property type="protein sequence ID" value="QQE87821.1"/>
    <property type="molecule type" value="Genomic_DNA"/>
</dbReference>
<evidence type="ECO:0000256" key="2">
    <source>
        <dbReference type="ARBA" id="ARBA00004533"/>
    </source>
</evidence>
<evidence type="ECO:0000256" key="6">
    <source>
        <dbReference type="SAM" id="Phobius"/>
    </source>
</evidence>
<evidence type="ECO:0000256" key="3">
    <source>
        <dbReference type="ARBA" id="ARBA00012528"/>
    </source>
</evidence>
<dbReference type="PROSITE" id="PS50887">
    <property type="entry name" value="GGDEF"/>
    <property type="match status" value="1"/>
</dbReference>
<dbReference type="InterPro" id="IPR029787">
    <property type="entry name" value="Nucleotide_cyclase"/>
</dbReference>